<evidence type="ECO:0000313" key="5">
    <source>
        <dbReference type="Proteomes" id="UP000612855"/>
    </source>
</evidence>
<keyword evidence="3" id="KW-0996">Nickel insertion</keyword>
<comment type="subcellular location">
    <subcellularLocation>
        <location evidence="3">Cytoplasm</location>
    </subcellularLocation>
</comment>
<gene>
    <name evidence="3 4" type="primary">ureD</name>
    <name evidence="4" type="ORF">GCM10011360_03980</name>
</gene>
<evidence type="ECO:0000256" key="3">
    <source>
        <dbReference type="HAMAP-Rule" id="MF_01384"/>
    </source>
</evidence>
<protein>
    <recommendedName>
        <fullName evidence="3">Urease accessory protein UreD</fullName>
    </recommendedName>
</protein>
<evidence type="ECO:0000256" key="1">
    <source>
        <dbReference type="ARBA" id="ARBA00007177"/>
    </source>
</evidence>
<evidence type="ECO:0000256" key="2">
    <source>
        <dbReference type="ARBA" id="ARBA00023186"/>
    </source>
</evidence>
<organism evidence="4 5">
    <name type="scientific">Primorskyibacter flagellatus</name>
    <dbReference type="NCBI Taxonomy" id="1387277"/>
    <lineage>
        <taxon>Bacteria</taxon>
        <taxon>Pseudomonadati</taxon>
        <taxon>Pseudomonadota</taxon>
        <taxon>Alphaproteobacteria</taxon>
        <taxon>Rhodobacterales</taxon>
        <taxon>Roseobacteraceae</taxon>
        <taxon>Primorskyibacter</taxon>
    </lineage>
</organism>
<comment type="similarity">
    <text evidence="1 3">Belongs to the UreD family.</text>
</comment>
<dbReference type="Pfam" id="PF01774">
    <property type="entry name" value="UreD"/>
    <property type="match status" value="1"/>
</dbReference>
<comment type="subunit">
    <text evidence="3">UreD, UreF and UreG form a complex that acts as a GTP-hydrolysis-dependent molecular chaperone, activating the urease apoprotein by helping to assemble the nickel containing metallocenter of UreC. The UreE protein probably delivers the nickel.</text>
</comment>
<sequence>MLEVSAKLRGGVSRIADLHQSGSFKALFPRAFSSALQAVVLNTGGGITGGDRFRLTGRAEPGSHLVLTTQAAERIYRAQPGEVGRVRTILRVGPGARLDWLPQETIVFDRAALDRTINAEVDPEGRFLAVEPVIFGRAAMGEIVQTGYFSDRWRVRMGEELIFADNLLLDGPVQNLLDRPAVAGGARAMASLLLVARDADLALDRLRRALGSGGGASLIRPGVLFARVLAADGFALRRSLIPAIRALTGTDIPKTWIL</sequence>
<comment type="caution">
    <text evidence="4">The sequence shown here is derived from an EMBL/GenBank/DDBJ whole genome shotgun (WGS) entry which is preliminary data.</text>
</comment>
<dbReference type="GO" id="GO:0016151">
    <property type="term" value="F:nickel cation binding"/>
    <property type="evidence" value="ECO:0007669"/>
    <property type="project" value="UniProtKB-UniRule"/>
</dbReference>
<dbReference type="GO" id="GO:0005737">
    <property type="term" value="C:cytoplasm"/>
    <property type="evidence" value="ECO:0007669"/>
    <property type="project" value="UniProtKB-SubCell"/>
</dbReference>
<dbReference type="HAMAP" id="MF_01384">
    <property type="entry name" value="UreD"/>
    <property type="match status" value="1"/>
</dbReference>
<dbReference type="InterPro" id="IPR002669">
    <property type="entry name" value="UreD"/>
</dbReference>
<keyword evidence="2 3" id="KW-0143">Chaperone</keyword>
<evidence type="ECO:0000313" key="4">
    <source>
        <dbReference type="EMBL" id="GGE18402.1"/>
    </source>
</evidence>
<reference evidence="5" key="1">
    <citation type="journal article" date="2019" name="Int. J. Syst. Evol. Microbiol.">
        <title>The Global Catalogue of Microorganisms (GCM) 10K type strain sequencing project: providing services to taxonomists for standard genome sequencing and annotation.</title>
        <authorList>
            <consortium name="The Broad Institute Genomics Platform"/>
            <consortium name="The Broad Institute Genome Sequencing Center for Infectious Disease"/>
            <person name="Wu L."/>
            <person name="Ma J."/>
        </authorList>
    </citation>
    <scope>NUCLEOTIDE SEQUENCE [LARGE SCALE GENOMIC DNA]</scope>
    <source>
        <strain evidence="5">CGMCC 1.12664</strain>
    </source>
</reference>
<dbReference type="EMBL" id="BMFJ01000001">
    <property type="protein sequence ID" value="GGE18402.1"/>
    <property type="molecule type" value="Genomic_DNA"/>
</dbReference>
<comment type="function">
    <text evidence="3">Required for maturation of urease via the functional incorporation of the urease nickel metallocenter.</text>
</comment>
<keyword evidence="5" id="KW-1185">Reference proteome</keyword>
<dbReference type="Proteomes" id="UP000612855">
    <property type="component" value="Unassembled WGS sequence"/>
</dbReference>
<accession>A0A916ZXT6</accession>
<dbReference type="AlphaFoldDB" id="A0A916ZXT6"/>
<dbReference type="PANTHER" id="PTHR33643">
    <property type="entry name" value="UREASE ACCESSORY PROTEIN D"/>
    <property type="match status" value="1"/>
</dbReference>
<proteinExistence type="inferred from homology"/>
<name>A0A916ZXT6_9RHOB</name>
<keyword evidence="3" id="KW-0963">Cytoplasm</keyword>
<dbReference type="PANTHER" id="PTHR33643:SF1">
    <property type="entry name" value="UREASE ACCESSORY PROTEIN D"/>
    <property type="match status" value="1"/>
</dbReference>